<comment type="function">
    <text evidence="5">This protein is involved in the repair of mismatches in DNA. It is required for dam-dependent methyl-directed DNA mismatch repair. May act as a 'molecular matchmaker', a protein that promotes the formation of a stable complex between two or more DNA-binding proteins in an ATP-dependent manner without itself being part of a final effector complex.</text>
</comment>
<dbReference type="Gene3D" id="3.30.1370.100">
    <property type="entry name" value="MutL, C-terminal domain, regulatory subdomain"/>
    <property type="match status" value="1"/>
</dbReference>
<keyword evidence="9" id="KW-0540">Nuclease</keyword>
<feature type="compositionally biased region" description="Low complexity" evidence="6">
    <location>
        <begin position="378"/>
        <end position="392"/>
    </location>
</feature>
<dbReference type="SUPFAM" id="SSF55874">
    <property type="entry name" value="ATPase domain of HSP90 chaperone/DNA topoisomerase II/histidine kinase"/>
    <property type="match status" value="1"/>
</dbReference>
<dbReference type="InterPro" id="IPR042121">
    <property type="entry name" value="MutL_C_regsub"/>
</dbReference>
<dbReference type="CDD" id="cd16926">
    <property type="entry name" value="HATPase_MutL-MLH-PMS-like"/>
    <property type="match status" value="1"/>
</dbReference>
<dbReference type="HAMAP" id="MF_00149">
    <property type="entry name" value="DNA_mis_repair"/>
    <property type="match status" value="1"/>
</dbReference>
<evidence type="ECO:0000313" key="9">
    <source>
        <dbReference type="EMBL" id="MCW7555051.1"/>
    </source>
</evidence>
<dbReference type="PANTHER" id="PTHR10073:SF12">
    <property type="entry name" value="DNA MISMATCH REPAIR PROTEIN MLH1"/>
    <property type="match status" value="1"/>
</dbReference>
<dbReference type="SUPFAM" id="SSF118116">
    <property type="entry name" value="DNA mismatch repair protein MutL"/>
    <property type="match status" value="1"/>
</dbReference>
<dbReference type="InterPro" id="IPR014721">
    <property type="entry name" value="Ribsml_uS5_D2-typ_fold_subgr"/>
</dbReference>
<dbReference type="SUPFAM" id="SSF54211">
    <property type="entry name" value="Ribosomal protein S5 domain 2-like"/>
    <property type="match status" value="1"/>
</dbReference>
<dbReference type="Gene3D" id="3.30.230.10">
    <property type="match status" value="1"/>
</dbReference>
<accession>A0ABT3N094</accession>
<dbReference type="Pfam" id="PF08676">
    <property type="entry name" value="MutL_C"/>
    <property type="match status" value="1"/>
</dbReference>
<evidence type="ECO:0000256" key="1">
    <source>
        <dbReference type="ARBA" id="ARBA00006082"/>
    </source>
</evidence>
<comment type="similarity">
    <text evidence="1 5">Belongs to the DNA mismatch repair MutL/HexB family.</text>
</comment>
<evidence type="ECO:0000256" key="2">
    <source>
        <dbReference type="ARBA" id="ARBA00021975"/>
    </source>
</evidence>
<dbReference type="NCBIfam" id="TIGR00585">
    <property type="entry name" value="mutl"/>
    <property type="match status" value="1"/>
</dbReference>
<dbReference type="InterPro" id="IPR020667">
    <property type="entry name" value="DNA_mismatch_repair_MutL"/>
</dbReference>
<evidence type="ECO:0000256" key="5">
    <source>
        <dbReference type="HAMAP-Rule" id="MF_00149"/>
    </source>
</evidence>
<dbReference type="Pfam" id="PF13589">
    <property type="entry name" value="HATPase_c_3"/>
    <property type="match status" value="1"/>
</dbReference>
<dbReference type="GO" id="GO:0004519">
    <property type="term" value="F:endonuclease activity"/>
    <property type="evidence" value="ECO:0007669"/>
    <property type="project" value="UniProtKB-KW"/>
</dbReference>
<dbReference type="EMBL" id="JAPFCC010000001">
    <property type="protein sequence ID" value="MCW7555051.1"/>
    <property type="molecule type" value="Genomic_DNA"/>
</dbReference>
<keyword evidence="9" id="KW-0378">Hydrolase</keyword>
<dbReference type="Gene3D" id="3.30.565.10">
    <property type="entry name" value="Histidine kinase-like ATPase, C-terminal domain"/>
    <property type="match status" value="1"/>
</dbReference>
<proteinExistence type="inferred from homology"/>
<dbReference type="NCBIfam" id="NF000949">
    <property type="entry name" value="PRK00095.1-2"/>
    <property type="match status" value="1"/>
</dbReference>
<dbReference type="InterPro" id="IPR042120">
    <property type="entry name" value="MutL_C_dimsub"/>
</dbReference>
<reference evidence="9 10" key="1">
    <citation type="submission" date="2022-10" db="EMBL/GenBank/DDBJ databases">
        <title>High-quality genome sequences of two octocoral-associated bacteria, Endozoicomonas euniceicola EF212 and Endozoicomonas gorgoniicola PS125.</title>
        <authorList>
            <person name="Chiou Y.-J."/>
            <person name="Chen Y.-H."/>
        </authorList>
    </citation>
    <scope>NUCLEOTIDE SEQUENCE [LARGE SCALE GENOMIC DNA]</scope>
    <source>
        <strain evidence="9 10">PS125</strain>
    </source>
</reference>
<dbReference type="PROSITE" id="PS00058">
    <property type="entry name" value="DNA_MISMATCH_REPAIR_1"/>
    <property type="match status" value="1"/>
</dbReference>
<keyword evidence="9" id="KW-0255">Endonuclease</keyword>
<dbReference type="Proteomes" id="UP001209854">
    <property type="component" value="Unassembled WGS sequence"/>
</dbReference>
<dbReference type="InterPro" id="IPR014762">
    <property type="entry name" value="DNA_mismatch_repair_CS"/>
</dbReference>
<evidence type="ECO:0000256" key="4">
    <source>
        <dbReference type="ARBA" id="ARBA00023204"/>
    </source>
</evidence>
<keyword evidence="3 5" id="KW-0227">DNA damage</keyword>
<name>A0ABT3N094_9GAMM</name>
<dbReference type="InterPro" id="IPR036890">
    <property type="entry name" value="HATPase_C_sf"/>
</dbReference>
<evidence type="ECO:0000259" key="7">
    <source>
        <dbReference type="SMART" id="SM00853"/>
    </source>
</evidence>
<evidence type="ECO:0000313" key="10">
    <source>
        <dbReference type="Proteomes" id="UP001209854"/>
    </source>
</evidence>
<keyword evidence="4 5" id="KW-0234">DNA repair</keyword>
<feature type="region of interest" description="Disordered" evidence="6">
    <location>
        <begin position="372"/>
        <end position="402"/>
    </location>
</feature>
<evidence type="ECO:0000256" key="3">
    <source>
        <dbReference type="ARBA" id="ARBA00022763"/>
    </source>
</evidence>
<dbReference type="InterPro" id="IPR037198">
    <property type="entry name" value="MutL_C_sf"/>
</dbReference>
<dbReference type="InterPro" id="IPR002099">
    <property type="entry name" value="MutL/Mlh/PMS"/>
</dbReference>
<dbReference type="CDD" id="cd03482">
    <property type="entry name" value="MutL_Trans_MutL"/>
    <property type="match status" value="1"/>
</dbReference>
<comment type="caution">
    <text evidence="9">The sequence shown here is derived from an EMBL/GenBank/DDBJ whole genome shotgun (WGS) entry which is preliminary data.</text>
</comment>
<dbReference type="InterPro" id="IPR038973">
    <property type="entry name" value="MutL/Mlh/Pms-like"/>
</dbReference>
<protein>
    <recommendedName>
        <fullName evidence="2 5">DNA mismatch repair protein MutL</fullName>
    </recommendedName>
</protein>
<dbReference type="InterPro" id="IPR013507">
    <property type="entry name" value="DNA_mismatch_S5_2-like"/>
</dbReference>
<dbReference type="RefSeq" id="WP_262564816.1">
    <property type="nucleotide sequence ID" value="NZ_JAPFCC010000001.1"/>
</dbReference>
<dbReference type="SMART" id="SM01340">
    <property type="entry name" value="DNA_mis_repair"/>
    <property type="match status" value="1"/>
</dbReference>
<dbReference type="PANTHER" id="PTHR10073">
    <property type="entry name" value="DNA MISMATCH REPAIR PROTEIN MLH, PMS, MUTL"/>
    <property type="match status" value="1"/>
</dbReference>
<dbReference type="Pfam" id="PF01119">
    <property type="entry name" value="DNA_mis_repair"/>
    <property type="match status" value="1"/>
</dbReference>
<dbReference type="SMART" id="SM00853">
    <property type="entry name" value="MutL_C"/>
    <property type="match status" value="1"/>
</dbReference>
<evidence type="ECO:0000256" key="6">
    <source>
        <dbReference type="SAM" id="MobiDB-lite"/>
    </source>
</evidence>
<gene>
    <name evidence="5 9" type="primary">mutL</name>
    <name evidence="9" type="ORF">NX722_20980</name>
</gene>
<dbReference type="InterPro" id="IPR020568">
    <property type="entry name" value="Ribosomal_Su5_D2-typ_SF"/>
</dbReference>
<keyword evidence="10" id="KW-1185">Reference proteome</keyword>
<sequence>MKPIRLLDNRLANQIAAGEVVERPASVVKELLENSLDAGARRVTVEVESGGVKLIRIRDDGHGIGKNDLALALSRHATSKISELEDLEGVATLGFRGEALASISSVSRLTLTSNSGGQESGWQVRTEGRDMDAVVNPAPHPIGTTLEVKDLFFNTPARRKFLRTEKTEFSHLEEVVKRLALSRFDVGFTLRHNQRSVHQLRPANTQAEKDRRVASLCSPKFIENAVIIDVEASGLKLWGWVGLPTFSRSSADLQYFFVNGRVIRDKLVAHAVRQAYRDVLYNGRHPTFVLYLELDPSMVDVNVHPTKHEVRFRDGRTVHNFLFSTLHRALGEVTPDAQLPPSSLTEAQPQATGVEAGEFQGQENISLTTASKPAGQTAFASPGSPAGAGSFSRSVERAPEPAQIQKHLQAYSELYSAAASPAQVSTSSRPASAVGESAVPDYVSTAATPSAATPSAATPAITSVNDPLPASDTSGMPPLGFAVAQLKGIYILSENEQGMVLVDMHAAHERITYERMKVAWHADGIKAQPLLVPKSIAVSDREANTAEEFSGYFEKLGLALERMGPETLLVRQVPVMLQTADVEKLVRDVLADLSQHGDSDRVESQINEILATMACHGSVRANRRLSIEEMNALLRDMEQTERSGQCNHGRPTWTMLTMDQLDKLFLRGR</sequence>
<evidence type="ECO:0000259" key="8">
    <source>
        <dbReference type="SMART" id="SM01340"/>
    </source>
</evidence>
<feature type="domain" description="MutL C-terminal dimerisation" evidence="7">
    <location>
        <begin position="482"/>
        <end position="625"/>
    </location>
</feature>
<organism evidence="9 10">
    <name type="scientific">Endozoicomonas gorgoniicola</name>
    <dbReference type="NCBI Taxonomy" id="1234144"/>
    <lineage>
        <taxon>Bacteria</taxon>
        <taxon>Pseudomonadati</taxon>
        <taxon>Pseudomonadota</taxon>
        <taxon>Gammaproteobacteria</taxon>
        <taxon>Oceanospirillales</taxon>
        <taxon>Endozoicomonadaceae</taxon>
        <taxon>Endozoicomonas</taxon>
    </lineage>
</organism>
<dbReference type="InterPro" id="IPR014790">
    <property type="entry name" value="MutL_C"/>
</dbReference>
<feature type="domain" description="DNA mismatch repair protein S5" evidence="8">
    <location>
        <begin position="213"/>
        <end position="331"/>
    </location>
</feature>
<dbReference type="Gene3D" id="3.30.1540.20">
    <property type="entry name" value="MutL, C-terminal domain, dimerisation subdomain"/>
    <property type="match status" value="1"/>
</dbReference>